<comment type="caution">
    <text evidence="1">The sequence shown here is derived from an EMBL/GenBank/DDBJ whole genome shotgun (WGS) entry which is preliminary data.</text>
</comment>
<keyword evidence="2" id="KW-1185">Reference proteome</keyword>
<name>A0A5J5HMN9_9BACI</name>
<evidence type="ECO:0000313" key="1">
    <source>
        <dbReference type="EMBL" id="KAA9022282.1"/>
    </source>
</evidence>
<dbReference type="EMBL" id="VYKL01000023">
    <property type="protein sequence ID" value="KAA9022282.1"/>
    <property type="molecule type" value="Genomic_DNA"/>
</dbReference>
<organism evidence="1 2">
    <name type="scientific">Niallia endozanthoxylica</name>
    <dbReference type="NCBI Taxonomy" id="2036016"/>
    <lineage>
        <taxon>Bacteria</taxon>
        <taxon>Bacillati</taxon>
        <taxon>Bacillota</taxon>
        <taxon>Bacilli</taxon>
        <taxon>Bacillales</taxon>
        <taxon>Bacillaceae</taxon>
        <taxon>Niallia</taxon>
    </lineage>
</organism>
<proteinExistence type="predicted"/>
<dbReference type="RefSeq" id="WP_150440939.1">
    <property type="nucleotide sequence ID" value="NZ_VYKL01000023.1"/>
</dbReference>
<dbReference type="Proteomes" id="UP000326671">
    <property type="component" value="Unassembled WGS sequence"/>
</dbReference>
<accession>A0A5J5HMN9</accession>
<gene>
    <name evidence="1" type="ORF">F4V44_15535</name>
</gene>
<dbReference type="AlphaFoldDB" id="A0A5J5HMN9"/>
<evidence type="ECO:0000313" key="2">
    <source>
        <dbReference type="Proteomes" id="UP000326671"/>
    </source>
</evidence>
<sequence length="95" mass="11444">MDLSSYFETMPDFYSHEEAREWFKAQFPNRFLLRTSDVIEGKKVCYYHIVKDPEVYQQYMESFAHEENHEITNFDTFKSYSTVEINEDGDVSFTI</sequence>
<dbReference type="OrthoDB" id="2428270at2"/>
<reference evidence="1 2" key="1">
    <citation type="submission" date="2019-09" db="EMBL/GenBank/DDBJ databases">
        <title>Whole genome sequences of isolates from the Mars Exploration Rovers.</title>
        <authorList>
            <person name="Seuylemezian A."/>
            <person name="Vaishampayan P."/>
        </authorList>
    </citation>
    <scope>NUCLEOTIDE SEQUENCE [LARGE SCALE GENOMIC DNA]</scope>
    <source>
        <strain evidence="1 2">MER_TA_151</strain>
    </source>
</reference>
<protein>
    <submittedName>
        <fullName evidence="1">Uncharacterized protein</fullName>
    </submittedName>
</protein>